<proteinExistence type="predicted"/>
<dbReference type="AlphaFoldDB" id="A0A224XUU4"/>
<accession>A0A224XUU4</accession>
<dbReference type="EMBL" id="GFTR01000100">
    <property type="protein sequence ID" value="JAW16326.1"/>
    <property type="molecule type" value="Transcribed_RNA"/>
</dbReference>
<name>A0A224XUU4_9HEMI</name>
<sequence>MQTLLVIGALVIYTGQCITALHVLRVQLHNFLVIFGRFNQITTCQEVITGFPQLNTFNIPVRYCLLRY</sequence>
<reference evidence="1" key="1">
    <citation type="journal article" date="2018" name="PLoS Negl. Trop. Dis.">
        <title>An insight into the salivary gland and fat body transcriptome of Panstrongylus lignarius (Hemiptera: Heteroptera), the main vector of Chagas disease in Peru.</title>
        <authorList>
            <person name="Nevoa J.C."/>
            <person name="Mendes M.T."/>
            <person name="da Silva M.V."/>
            <person name="Soares S.C."/>
            <person name="Oliveira C.J.F."/>
            <person name="Ribeiro J.M.C."/>
        </authorList>
    </citation>
    <scope>NUCLEOTIDE SEQUENCE</scope>
</reference>
<protein>
    <submittedName>
        <fullName evidence="1">Putative secreted protein</fullName>
    </submittedName>
</protein>
<organism evidence="1">
    <name type="scientific">Panstrongylus lignarius</name>
    <dbReference type="NCBI Taxonomy" id="156445"/>
    <lineage>
        <taxon>Eukaryota</taxon>
        <taxon>Metazoa</taxon>
        <taxon>Ecdysozoa</taxon>
        <taxon>Arthropoda</taxon>
        <taxon>Hexapoda</taxon>
        <taxon>Insecta</taxon>
        <taxon>Pterygota</taxon>
        <taxon>Neoptera</taxon>
        <taxon>Paraneoptera</taxon>
        <taxon>Hemiptera</taxon>
        <taxon>Heteroptera</taxon>
        <taxon>Panheteroptera</taxon>
        <taxon>Cimicomorpha</taxon>
        <taxon>Reduviidae</taxon>
        <taxon>Triatominae</taxon>
        <taxon>Panstrongylus</taxon>
    </lineage>
</organism>
<evidence type="ECO:0000313" key="1">
    <source>
        <dbReference type="EMBL" id="JAW16326.1"/>
    </source>
</evidence>